<sequence length="229" mass="24938">MPLRSPEVKPTLLDRPRSASTPHPLDWPSLAAAFEAACLLRCVNAPTTIRHRRGAPVVRPPESVEFNREDAAQRMRHLLDRFDVSVSHERAVGGLRRRYELHRLTVSPAQPGYAAMLYTGWRRGRGELLGGPMPGASGLRRMRRAQLAAAAWRAALLAGGRHIRRHILGVRLTDRELAAVLVRSAALLDVPAILRPGTGCYLVSVAQGPGSERIMQATELGATPPGVIG</sequence>
<protein>
    <submittedName>
        <fullName evidence="2">Uncharacterized protein</fullName>
    </submittedName>
</protein>
<organism evidence="2 3">
    <name type="scientific">Salinispora arenicola</name>
    <dbReference type="NCBI Taxonomy" id="168697"/>
    <lineage>
        <taxon>Bacteria</taxon>
        <taxon>Bacillati</taxon>
        <taxon>Actinomycetota</taxon>
        <taxon>Actinomycetes</taxon>
        <taxon>Micromonosporales</taxon>
        <taxon>Micromonosporaceae</taxon>
        <taxon>Salinispora</taxon>
    </lineage>
</organism>
<name>A0A542XU89_SALAC</name>
<feature type="region of interest" description="Disordered" evidence="1">
    <location>
        <begin position="1"/>
        <end position="22"/>
    </location>
</feature>
<reference evidence="2 3" key="1">
    <citation type="submission" date="2019-06" db="EMBL/GenBank/DDBJ databases">
        <title>Sequencing the genomes of 1000 actinobacteria strains.</title>
        <authorList>
            <person name="Klenk H.-P."/>
        </authorList>
    </citation>
    <scope>NUCLEOTIDE SEQUENCE [LARGE SCALE GENOMIC DNA]</scope>
    <source>
        <strain evidence="2 3">DSM 44819</strain>
    </source>
</reference>
<evidence type="ECO:0000313" key="2">
    <source>
        <dbReference type="EMBL" id="TQL39397.1"/>
    </source>
</evidence>
<dbReference type="EMBL" id="VFOL01000001">
    <property type="protein sequence ID" value="TQL39397.1"/>
    <property type="molecule type" value="Genomic_DNA"/>
</dbReference>
<comment type="caution">
    <text evidence="2">The sequence shown here is derived from an EMBL/GenBank/DDBJ whole genome shotgun (WGS) entry which is preliminary data.</text>
</comment>
<dbReference type="Proteomes" id="UP000315983">
    <property type="component" value="Unassembled WGS sequence"/>
</dbReference>
<accession>A0A542XU89</accession>
<evidence type="ECO:0000256" key="1">
    <source>
        <dbReference type="SAM" id="MobiDB-lite"/>
    </source>
</evidence>
<proteinExistence type="predicted"/>
<evidence type="ECO:0000313" key="3">
    <source>
        <dbReference type="Proteomes" id="UP000315983"/>
    </source>
</evidence>
<gene>
    <name evidence="2" type="ORF">FB564_4651</name>
</gene>
<dbReference type="AlphaFoldDB" id="A0A542XU89"/>